<evidence type="ECO:0000313" key="1">
    <source>
        <dbReference type="EMBL" id="CAG8558718.1"/>
    </source>
</evidence>
<proteinExistence type="predicted"/>
<dbReference type="EMBL" id="CAJVPQ010001560">
    <property type="protein sequence ID" value="CAG8558718.1"/>
    <property type="molecule type" value="Genomic_DNA"/>
</dbReference>
<accession>A0A9N9B7Z4</accession>
<keyword evidence="2" id="KW-1185">Reference proteome</keyword>
<dbReference type="AlphaFoldDB" id="A0A9N9B7Z4"/>
<gene>
    <name evidence="1" type="ORF">FCALED_LOCUS6488</name>
</gene>
<organism evidence="1 2">
    <name type="scientific">Funneliformis caledonium</name>
    <dbReference type="NCBI Taxonomy" id="1117310"/>
    <lineage>
        <taxon>Eukaryota</taxon>
        <taxon>Fungi</taxon>
        <taxon>Fungi incertae sedis</taxon>
        <taxon>Mucoromycota</taxon>
        <taxon>Glomeromycotina</taxon>
        <taxon>Glomeromycetes</taxon>
        <taxon>Glomerales</taxon>
        <taxon>Glomeraceae</taxon>
        <taxon>Funneliformis</taxon>
    </lineage>
</organism>
<sequence>MVNKTYGSKDNINTTNKRYELTIEKQGVQKLIKAQRKEDFPRMMQQPSLYKL</sequence>
<protein>
    <submittedName>
        <fullName evidence="1">17339_t:CDS:1</fullName>
    </submittedName>
</protein>
<reference evidence="1" key="1">
    <citation type="submission" date="2021-06" db="EMBL/GenBank/DDBJ databases">
        <authorList>
            <person name="Kallberg Y."/>
            <person name="Tangrot J."/>
            <person name="Rosling A."/>
        </authorList>
    </citation>
    <scope>NUCLEOTIDE SEQUENCE</scope>
    <source>
        <strain evidence="1">UK204</strain>
    </source>
</reference>
<comment type="caution">
    <text evidence="1">The sequence shown here is derived from an EMBL/GenBank/DDBJ whole genome shotgun (WGS) entry which is preliminary data.</text>
</comment>
<evidence type="ECO:0000313" key="2">
    <source>
        <dbReference type="Proteomes" id="UP000789570"/>
    </source>
</evidence>
<dbReference type="Proteomes" id="UP000789570">
    <property type="component" value="Unassembled WGS sequence"/>
</dbReference>
<name>A0A9N9B7Z4_9GLOM</name>